<dbReference type="GO" id="GO:0055085">
    <property type="term" value="P:transmembrane transport"/>
    <property type="evidence" value="ECO:0007669"/>
    <property type="project" value="InterPro"/>
</dbReference>
<feature type="transmembrane region" description="Helical" evidence="5">
    <location>
        <begin position="292"/>
        <end position="321"/>
    </location>
</feature>
<dbReference type="AlphaFoldDB" id="A0A7S8EDV0"/>
<dbReference type="Gene3D" id="1.10.3720.10">
    <property type="entry name" value="MetI-like"/>
    <property type="match status" value="1"/>
</dbReference>
<keyword evidence="2 5" id="KW-0812">Transmembrane</keyword>
<evidence type="ECO:0000256" key="1">
    <source>
        <dbReference type="ARBA" id="ARBA00004141"/>
    </source>
</evidence>
<feature type="transmembrane region" description="Helical" evidence="5">
    <location>
        <begin position="39"/>
        <end position="61"/>
    </location>
</feature>
<keyword evidence="8" id="KW-1185">Reference proteome</keyword>
<dbReference type="InterPro" id="IPR000515">
    <property type="entry name" value="MetI-like"/>
</dbReference>
<dbReference type="EMBL" id="CP062983">
    <property type="protein sequence ID" value="QPC85147.1"/>
    <property type="molecule type" value="Genomic_DNA"/>
</dbReference>
<keyword evidence="4 5" id="KW-0472">Membrane</keyword>
<feature type="domain" description="ABC transmembrane type-1" evidence="6">
    <location>
        <begin position="169"/>
        <end position="365"/>
    </location>
</feature>
<dbReference type="PANTHER" id="PTHR43839">
    <property type="entry name" value="OPPC IN A BINDING PROTEIN-DEPENDENT TRANSPORT SYSTEM"/>
    <property type="match status" value="1"/>
</dbReference>
<evidence type="ECO:0000256" key="4">
    <source>
        <dbReference type="ARBA" id="ARBA00023136"/>
    </source>
</evidence>
<dbReference type="PANTHER" id="PTHR43839:SF3">
    <property type="entry name" value="OLIGOPEPTIDE ABC TRANSPORTER, PERMEASE PROTEIN"/>
    <property type="match status" value="1"/>
</dbReference>
<comment type="similarity">
    <text evidence="5">Belongs to the binding-protein-dependent transport system permease family.</text>
</comment>
<accession>A0A7S8EDV0</accession>
<proteinExistence type="inferred from homology"/>
<keyword evidence="5" id="KW-0813">Transport</keyword>
<dbReference type="KEGG" id="pmet:G4Y79_07170"/>
<evidence type="ECO:0000259" key="6">
    <source>
        <dbReference type="PROSITE" id="PS50928"/>
    </source>
</evidence>
<dbReference type="Pfam" id="PF00528">
    <property type="entry name" value="BPD_transp_1"/>
    <property type="match status" value="1"/>
</dbReference>
<dbReference type="SUPFAM" id="SSF161098">
    <property type="entry name" value="MetI-like"/>
    <property type="match status" value="1"/>
</dbReference>
<evidence type="ECO:0000313" key="7">
    <source>
        <dbReference type="EMBL" id="QPC85147.1"/>
    </source>
</evidence>
<keyword evidence="3 5" id="KW-1133">Transmembrane helix</keyword>
<feature type="transmembrane region" description="Helical" evidence="5">
    <location>
        <begin position="171"/>
        <end position="196"/>
    </location>
</feature>
<sequence>MENAVNPVPERGPYPQEELSIEVASQWQLMWWAFRKHHMAVIGGIVVLIFYFVAIFADFFAPQSPTTYLADYVYAPPQTIYLFKDGQFAPHVNGYTFERDPVSFKKMWAVDEETTIPIGLFVRGETYKLWGVFESNIHLIGPTEPGQPFYIFGADNTGRDVFSRTIFSSRISLSISLVGVVLSMFIGIVLGGISGLMGGLVDNLIQRLIEIALSIPMLPVIIAVAALLPVSWGILKIYFVITLLLALTGWAGLARVVRSKFLALREEDFVLAAKLDGSPPRRLILRHMLPSFYSHLIASLTLALPGMILGETALSFLGVGLRPPVVSWGVQLQEAQKINVIASYPWLLIPAFFVIVIVLAFSFLGDGLRDAADPY</sequence>
<protein>
    <submittedName>
        <fullName evidence="7">ABC transporter permease</fullName>
    </submittedName>
</protein>
<organism evidence="7 8">
    <name type="scientific">Phototrophicus methaneseepsis</name>
    <dbReference type="NCBI Taxonomy" id="2710758"/>
    <lineage>
        <taxon>Bacteria</taxon>
        <taxon>Bacillati</taxon>
        <taxon>Chloroflexota</taxon>
        <taxon>Candidatus Thermofontia</taxon>
        <taxon>Phototrophicales</taxon>
        <taxon>Phototrophicaceae</taxon>
        <taxon>Phototrophicus</taxon>
    </lineage>
</organism>
<evidence type="ECO:0000256" key="5">
    <source>
        <dbReference type="RuleBase" id="RU363032"/>
    </source>
</evidence>
<dbReference type="GO" id="GO:0005886">
    <property type="term" value="C:plasma membrane"/>
    <property type="evidence" value="ECO:0007669"/>
    <property type="project" value="UniProtKB-SubCell"/>
</dbReference>
<evidence type="ECO:0000313" key="8">
    <source>
        <dbReference type="Proteomes" id="UP000594468"/>
    </source>
</evidence>
<dbReference type="CDD" id="cd06261">
    <property type="entry name" value="TM_PBP2"/>
    <property type="match status" value="1"/>
</dbReference>
<evidence type="ECO:0000256" key="2">
    <source>
        <dbReference type="ARBA" id="ARBA00022692"/>
    </source>
</evidence>
<gene>
    <name evidence="7" type="ORF">G4Y79_07170</name>
</gene>
<reference evidence="7 8" key="1">
    <citation type="submission" date="2020-02" db="EMBL/GenBank/DDBJ databases">
        <authorList>
            <person name="Zheng R.K."/>
            <person name="Sun C.M."/>
        </authorList>
    </citation>
    <scope>NUCLEOTIDE SEQUENCE [LARGE SCALE GENOMIC DNA]</scope>
    <source>
        <strain evidence="8">rifampicinis</strain>
    </source>
</reference>
<dbReference type="Proteomes" id="UP000594468">
    <property type="component" value="Chromosome"/>
</dbReference>
<dbReference type="InterPro" id="IPR035906">
    <property type="entry name" value="MetI-like_sf"/>
</dbReference>
<evidence type="ECO:0000256" key="3">
    <source>
        <dbReference type="ARBA" id="ARBA00022989"/>
    </source>
</evidence>
<comment type="subcellular location">
    <subcellularLocation>
        <location evidence="5">Cell membrane</location>
        <topology evidence="5">Multi-pass membrane protein</topology>
    </subcellularLocation>
    <subcellularLocation>
        <location evidence="1">Membrane</location>
        <topology evidence="1">Multi-pass membrane protein</topology>
    </subcellularLocation>
</comment>
<feature type="transmembrane region" description="Helical" evidence="5">
    <location>
        <begin position="341"/>
        <end position="364"/>
    </location>
</feature>
<dbReference type="Pfam" id="PF12911">
    <property type="entry name" value="OppC_N"/>
    <property type="match status" value="1"/>
</dbReference>
<name>A0A7S8EDV0_9CHLR</name>
<dbReference type="InterPro" id="IPR025966">
    <property type="entry name" value="OppC_N"/>
</dbReference>
<feature type="transmembrane region" description="Helical" evidence="5">
    <location>
        <begin position="237"/>
        <end position="257"/>
    </location>
</feature>
<feature type="transmembrane region" description="Helical" evidence="5">
    <location>
        <begin position="208"/>
        <end position="231"/>
    </location>
</feature>
<dbReference type="PROSITE" id="PS50928">
    <property type="entry name" value="ABC_TM1"/>
    <property type="match status" value="1"/>
</dbReference>